<name>A0A2G5H864_CERBT</name>
<dbReference type="PANTHER" id="PTHR24148">
    <property type="entry name" value="ANKYRIN REPEAT DOMAIN-CONTAINING PROTEIN 39 HOMOLOG-RELATED"/>
    <property type="match status" value="1"/>
</dbReference>
<evidence type="ECO:0008006" key="3">
    <source>
        <dbReference type="Google" id="ProtNLM"/>
    </source>
</evidence>
<dbReference type="Proteomes" id="UP000230605">
    <property type="component" value="Chromosome 5"/>
</dbReference>
<dbReference type="OrthoDB" id="4106239at2759"/>
<evidence type="ECO:0000313" key="1">
    <source>
        <dbReference type="EMBL" id="PIA88718.1"/>
    </source>
</evidence>
<dbReference type="AlphaFoldDB" id="A0A2G5H864"/>
<organism evidence="1 2">
    <name type="scientific">Cercospora beticola</name>
    <name type="common">Sugarbeet leaf spot fungus</name>
    <dbReference type="NCBI Taxonomy" id="122368"/>
    <lineage>
        <taxon>Eukaryota</taxon>
        <taxon>Fungi</taxon>
        <taxon>Dikarya</taxon>
        <taxon>Ascomycota</taxon>
        <taxon>Pezizomycotina</taxon>
        <taxon>Dothideomycetes</taxon>
        <taxon>Dothideomycetidae</taxon>
        <taxon>Mycosphaerellales</taxon>
        <taxon>Mycosphaerellaceae</taxon>
        <taxon>Cercospora</taxon>
    </lineage>
</organism>
<dbReference type="EMBL" id="LKMD01000108">
    <property type="protein sequence ID" value="PIA88718.1"/>
    <property type="molecule type" value="Genomic_DNA"/>
</dbReference>
<proteinExistence type="predicted"/>
<gene>
    <name evidence="1" type="ORF">CB0940_07963</name>
</gene>
<reference evidence="1 2" key="1">
    <citation type="submission" date="2015-10" db="EMBL/GenBank/DDBJ databases">
        <title>The cercosporin biosynthetic gene cluster was horizontally transferred to several fungal lineages and shown to be expanded in Cercospora beticola based on microsynteny with recipient genomes.</title>
        <authorList>
            <person name="De Jonge R."/>
            <person name="Ebert M.K."/>
            <person name="Suttle J.C."/>
            <person name="Jurick Ii W.M."/>
            <person name="Secor G.A."/>
            <person name="Thomma B.P."/>
            <person name="Van De Peer Y."/>
            <person name="Bolton M.D."/>
        </authorList>
    </citation>
    <scope>NUCLEOTIDE SEQUENCE [LARGE SCALE GENOMIC DNA]</scope>
    <source>
        <strain evidence="1 2">09-40</strain>
    </source>
</reference>
<comment type="caution">
    <text evidence="1">The sequence shown here is derived from an EMBL/GenBank/DDBJ whole genome shotgun (WGS) entry which is preliminary data.</text>
</comment>
<protein>
    <recommendedName>
        <fullName evidence="3">Heterokaryon incompatibility domain-containing protein</fullName>
    </recommendedName>
</protein>
<evidence type="ECO:0000313" key="2">
    <source>
        <dbReference type="Proteomes" id="UP000230605"/>
    </source>
</evidence>
<dbReference type="PANTHER" id="PTHR24148:SF73">
    <property type="entry name" value="HET DOMAIN PROTEIN (AFU_ORTHOLOGUE AFUA_8G01020)"/>
    <property type="match status" value="1"/>
</dbReference>
<dbReference type="InterPro" id="IPR052895">
    <property type="entry name" value="HetReg/Transcr_Mod"/>
</dbReference>
<accession>A0A2G5H864</accession>
<sequence>MLELLLGAKTANRVIEHWKTFSARRYFSRLWIIQELYSAHERLVLCGDSLMDWNYIIALESRFTSWGFEPDLVGEHGYDGRLVTLNDLIVSRGGGPWKLDLSDFWSIPGQFLCEDVRDRVYGVLEIFDWEGNGMQKPKPNYETSVFDLALHLMSHTRDEHPVSAAIVIDLLELGKLPTRDLVAQYQASQHLKQPVDVDWYLWPHQPRGICLLRQDCLGRLSADLELAEEEEVESATEVSRLLKSAAQMDGANATALPFSNEQKPSQIYTGDTVSAIAWPEVKPGDILIQAGHFTFVIRQVANDSYFRVVAHAIKLSQFDYRVWEYWTCGCWSQEVKESVSNQGVLLAFTSLTHPEELMMGTFSDDGYTLSSRVVRGLLNIPPIGTLVEDASTDSWKAETWARSIEQSCTEHDAEESNRWRRKPIQFAAASGCGPALETVTI</sequence>